<dbReference type="Proteomes" id="UP000197138">
    <property type="component" value="Unassembled WGS sequence"/>
</dbReference>
<evidence type="ECO:0000313" key="2">
    <source>
        <dbReference type="EMBL" id="PKI51852.1"/>
    </source>
</evidence>
<dbReference type="PANTHER" id="PTHR33098">
    <property type="entry name" value="COTTON FIBER (DUF761)"/>
    <property type="match status" value="1"/>
</dbReference>
<evidence type="ECO:0000313" key="3">
    <source>
        <dbReference type="Proteomes" id="UP000197138"/>
    </source>
</evidence>
<proteinExistence type="predicted"/>
<dbReference type="GeneID" id="116189054"/>
<reference evidence="3" key="1">
    <citation type="journal article" date="2017" name="Plant J.">
        <title>The pomegranate (Punica granatum L.) genome and the genomics of punicalagin biosynthesis.</title>
        <authorList>
            <person name="Qin G."/>
            <person name="Xu C."/>
            <person name="Ming R."/>
            <person name="Tang H."/>
            <person name="Guyot R."/>
            <person name="Kramer E.M."/>
            <person name="Hu Y."/>
            <person name="Yi X."/>
            <person name="Qi Y."/>
            <person name="Xu X."/>
            <person name="Gao Z."/>
            <person name="Pan H."/>
            <person name="Jian J."/>
            <person name="Tian Y."/>
            <person name="Yue Z."/>
            <person name="Xu Y."/>
        </authorList>
    </citation>
    <scope>NUCLEOTIDE SEQUENCE [LARGE SCALE GENOMIC DNA]</scope>
    <source>
        <strain evidence="3">cv. Dabenzi</strain>
    </source>
</reference>
<dbReference type="Pfam" id="PF05553">
    <property type="entry name" value="DUF761"/>
    <property type="match status" value="1"/>
</dbReference>
<evidence type="ECO:0000313" key="4">
    <source>
        <dbReference type="Proteomes" id="UP000233551"/>
    </source>
</evidence>
<protein>
    <submittedName>
        <fullName evidence="1">Uncharacterized protein</fullName>
    </submittedName>
</protein>
<keyword evidence="4" id="KW-1185">Reference proteome</keyword>
<organism evidence="1 3">
    <name type="scientific">Punica granatum</name>
    <name type="common">Pomegranate</name>
    <dbReference type="NCBI Taxonomy" id="22663"/>
    <lineage>
        <taxon>Eukaryota</taxon>
        <taxon>Viridiplantae</taxon>
        <taxon>Streptophyta</taxon>
        <taxon>Embryophyta</taxon>
        <taxon>Tracheophyta</taxon>
        <taxon>Spermatophyta</taxon>
        <taxon>Magnoliopsida</taxon>
        <taxon>eudicotyledons</taxon>
        <taxon>Gunneridae</taxon>
        <taxon>Pentapetalae</taxon>
        <taxon>rosids</taxon>
        <taxon>malvids</taxon>
        <taxon>Myrtales</taxon>
        <taxon>Lythraceae</taxon>
        <taxon>Punica</taxon>
    </lineage>
</organism>
<dbReference type="Proteomes" id="UP000233551">
    <property type="component" value="Unassembled WGS sequence"/>
</dbReference>
<evidence type="ECO:0000313" key="1">
    <source>
        <dbReference type="EMBL" id="OWM77267.1"/>
    </source>
</evidence>
<dbReference type="AlphaFoldDB" id="A0A218WWQ5"/>
<accession>A0A218WWQ5</accession>
<gene>
    <name evidence="1" type="ORF">CDL15_Pgr028904</name>
    <name evidence="2" type="ORF">CRG98_027770</name>
</gene>
<comment type="caution">
    <text evidence="1">The sequence shown here is derived from an EMBL/GenBank/DDBJ whole genome shotgun (WGS) entry which is preliminary data.</text>
</comment>
<sequence length="126" mass="14586">MGKNRKWALLSHLTRAVLRFTRRTTSILGCCGVGSNNHEIRRLRSFGNSLLGVHRSIMEDTVTSTHEEIQFKRAQLYRGKESGDEDGGAEEDIDERAEDFIARFRRRLLMERQVSLALRYKRGNSF</sequence>
<dbReference type="PANTHER" id="PTHR33098:SF112">
    <property type="entry name" value="COTTON FIBER PROTEIN"/>
    <property type="match status" value="1"/>
</dbReference>
<reference evidence="1" key="2">
    <citation type="submission" date="2017-06" db="EMBL/GenBank/DDBJ databases">
        <title>The pomegranate genome and the genomics of punicalagin biosynthesis.</title>
        <authorList>
            <person name="Xu C."/>
        </authorList>
    </citation>
    <scope>NUCLEOTIDE SEQUENCE [LARGE SCALE GENOMIC DNA]</scope>
    <source>
        <tissue evidence="1">Fresh leaf</tissue>
    </source>
</reference>
<name>A0A218WWQ5_PUNGR</name>
<dbReference type="InterPro" id="IPR008480">
    <property type="entry name" value="DUF761_pln"/>
</dbReference>
<dbReference type="EMBL" id="PGOL01001988">
    <property type="protein sequence ID" value="PKI51852.1"/>
    <property type="molecule type" value="Genomic_DNA"/>
</dbReference>
<reference evidence="2 4" key="3">
    <citation type="submission" date="2017-11" db="EMBL/GenBank/DDBJ databases">
        <title>De-novo sequencing of pomegranate (Punica granatum L.) genome.</title>
        <authorList>
            <person name="Akparov Z."/>
            <person name="Amiraslanov A."/>
            <person name="Hajiyeva S."/>
            <person name="Abbasov M."/>
            <person name="Kaur K."/>
            <person name="Hamwieh A."/>
            <person name="Solovyev V."/>
            <person name="Salamov A."/>
            <person name="Braich B."/>
            <person name="Kosarev P."/>
            <person name="Mahmoud A."/>
            <person name="Hajiyev E."/>
            <person name="Babayeva S."/>
            <person name="Izzatullayeva V."/>
            <person name="Mammadov A."/>
            <person name="Mammadov A."/>
            <person name="Sharifova S."/>
            <person name="Ojaghi J."/>
            <person name="Eynullazada K."/>
            <person name="Bayramov B."/>
            <person name="Abdulazimova A."/>
            <person name="Shahmuradov I."/>
        </authorList>
    </citation>
    <scope>NUCLEOTIDE SEQUENCE [LARGE SCALE GENOMIC DNA]</scope>
    <source>
        <strain evidence="2">AG2017</strain>
        <strain evidence="4">cv. AG2017</strain>
        <tissue evidence="2">Leaf</tissue>
    </source>
</reference>
<dbReference type="EMBL" id="MTKT01002590">
    <property type="protein sequence ID" value="OWM77267.1"/>
    <property type="molecule type" value="Genomic_DNA"/>
</dbReference>